<accession>A0A7J7DE43</accession>
<dbReference type="PROSITE" id="PS50004">
    <property type="entry name" value="C2"/>
    <property type="match status" value="1"/>
</dbReference>
<organism evidence="3 4">
    <name type="scientific">Tripterygium wilfordii</name>
    <name type="common">Thunder God vine</name>
    <dbReference type="NCBI Taxonomy" id="458696"/>
    <lineage>
        <taxon>Eukaryota</taxon>
        <taxon>Viridiplantae</taxon>
        <taxon>Streptophyta</taxon>
        <taxon>Embryophyta</taxon>
        <taxon>Tracheophyta</taxon>
        <taxon>Spermatophyta</taxon>
        <taxon>Magnoliopsida</taxon>
        <taxon>eudicotyledons</taxon>
        <taxon>Gunneridae</taxon>
        <taxon>Pentapetalae</taxon>
        <taxon>rosids</taxon>
        <taxon>fabids</taxon>
        <taxon>Celastrales</taxon>
        <taxon>Celastraceae</taxon>
        <taxon>Tripterygium</taxon>
    </lineage>
</organism>
<gene>
    <name evidence="3" type="ORF">HS088_TW07G00100</name>
</gene>
<dbReference type="Gene3D" id="2.60.40.150">
    <property type="entry name" value="C2 domain"/>
    <property type="match status" value="1"/>
</dbReference>
<protein>
    <recommendedName>
        <fullName evidence="2">C2 domain-containing protein</fullName>
    </recommendedName>
</protein>
<dbReference type="AlphaFoldDB" id="A0A7J7DE43"/>
<dbReference type="SMART" id="SM00239">
    <property type="entry name" value="C2"/>
    <property type="match status" value="1"/>
</dbReference>
<comment type="caution">
    <text evidence="3">The sequence shown here is derived from an EMBL/GenBank/DDBJ whole genome shotgun (WGS) entry which is preliminary data.</text>
</comment>
<evidence type="ECO:0000313" key="3">
    <source>
        <dbReference type="EMBL" id="KAF5744528.1"/>
    </source>
</evidence>
<dbReference type="GO" id="GO:0006952">
    <property type="term" value="P:defense response"/>
    <property type="evidence" value="ECO:0007669"/>
    <property type="project" value="InterPro"/>
</dbReference>
<evidence type="ECO:0000259" key="2">
    <source>
        <dbReference type="PROSITE" id="PS50004"/>
    </source>
</evidence>
<dbReference type="InterPro" id="IPR035892">
    <property type="entry name" value="C2_domain_sf"/>
</dbReference>
<feature type="domain" description="C2" evidence="2">
    <location>
        <begin position="1"/>
        <end position="113"/>
    </location>
</feature>
<name>A0A7J7DE43_TRIWF</name>
<feature type="compositionally biased region" description="Pro residues" evidence="1">
    <location>
        <begin position="159"/>
        <end position="168"/>
    </location>
</feature>
<dbReference type="Proteomes" id="UP000593562">
    <property type="component" value="Unassembled WGS sequence"/>
</dbReference>
<dbReference type="EMBL" id="JAAARO010000007">
    <property type="protein sequence ID" value="KAF5744528.1"/>
    <property type="molecule type" value="Genomic_DNA"/>
</dbReference>
<dbReference type="InterPro" id="IPR044750">
    <property type="entry name" value="C2_SRC2/BAP"/>
</dbReference>
<dbReference type="InParanoid" id="A0A7J7DE43"/>
<evidence type="ECO:0000256" key="1">
    <source>
        <dbReference type="SAM" id="MobiDB-lite"/>
    </source>
</evidence>
<dbReference type="PANTHER" id="PTHR32246">
    <property type="entry name" value="INGRESSION PROTEIN FIC1"/>
    <property type="match status" value="1"/>
</dbReference>
<proteinExistence type="predicted"/>
<dbReference type="FunCoup" id="A0A7J7DE43">
    <property type="interactions" value="658"/>
</dbReference>
<dbReference type="CDD" id="cd04051">
    <property type="entry name" value="C2_SRC2_like"/>
    <property type="match status" value="1"/>
</dbReference>
<feature type="region of interest" description="Disordered" evidence="1">
    <location>
        <begin position="137"/>
        <end position="171"/>
    </location>
</feature>
<keyword evidence="4" id="KW-1185">Reference proteome</keyword>
<feature type="compositionally biased region" description="Low complexity" evidence="1">
    <location>
        <begin position="244"/>
        <end position="272"/>
    </location>
</feature>
<dbReference type="Pfam" id="PF00168">
    <property type="entry name" value="C2"/>
    <property type="match status" value="1"/>
</dbReference>
<sequence length="294" mass="32034">MASQAPLELEITVISAKHLKNVNWRNGDLKPYAVFYLASWDNRLATHSDDSGNTSPVWNERFTLPLTRPLHDSVLTLEIFHSRPSETPKPLVGTSKLSLGELVDESGKLTNLVRTIELQRPSGRPHGKVRLKMALKERNLPAPSPDYSNAPQYRHYYSPAPPRPPPLVPARDYREFTHSPYCYGDQYSGYYSGYYPSQPTMSSRPLYHRASSYVAPSSPSAPVDLSSSTVPPPLPRTSNYGVPSGPSAPVDYSSSSSYGPKSSVPKVGGSSVTGALGGLNLAESESESGRGECP</sequence>
<dbReference type="SUPFAM" id="SSF49562">
    <property type="entry name" value="C2 domain (Calcium/lipid-binding domain, CaLB)"/>
    <property type="match status" value="1"/>
</dbReference>
<reference evidence="3 4" key="1">
    <citation type="journal article" date="2020" name="Nat. Commun.">
        <title>Genome of Tripterygium wilfordii and identification of cytochrome P450 involved in triptolide biosynthesis.</title>
        <authorList>
            <person name="Tu L."/>
            <person name="Su P."/>
            <person name="Zhang Z."/>
            <person name="Gao L."/>
            <person name="Wang J."/>
            <person name="Hu T."/>
            <person name="Zhou J."/>
            <person name="Zhang Y."/>
            <person name="Zhao Y."/>
            <person name="Liu Y."/>
            <person name="Song Y."/>
            <person name="Tong Y."/>
            <person name="Lu Y."/>
            <person name="Yang J."/>
            <person name="Xu C."/>
            <person name="Jia M."/>
            <person name="Peters R.J."/>
            <person name="Huang L."/>
            <person name="Gao W."/>
        </authorList>
    </citation>
    <scope>NUCLEOTIDE SEQUENCE [LARGE SCALE GENOMIC DNA]</scope>
    <source>
        <strain evidence="4">cv. XIE 37</strain>
        <tissue evidence="3">Leaf</tissue>
    </source>
</reference>
<feature type="compositionally biased region" description="Low complexity" evidence="1">
    <location>
        <begin position="212"/>
        <end position="228"/>
    </location>
</feature>
<feature type="region of interest" description="Disordered" evidence="1">
    <location>
        <begin position="212"/>
        <end position="294"/>
    </location>
</feature>
<evidence type="ECO:0000313" key="4">
    <source>
        <dbReference type="Proteomes" id="UP000593562"/>
    </source>
</evidence>
<dbReference type="InterPro" id="IPR000008">
    <property type="entry name" value="C2_dom"/>
</dbReference>
<dbReference type="PANTHER" id="PTHR32246:SF70">
    <property type="entry name" value="CALCIUM-DEPENDENT LIPID-BINDING (CALB DOMAIN) FAMILY PROTEIN"/>
    <property type="match status" value="1"/>
</dbReference>